<evidence type="ECO:0000313" key="8">
    <source>
        <dbReference type="EMBL" id="HHQ15766.1"/>
    </source>
</evidence>
<accession>A0A7V6CDQ6</accession>
<keyword evidence="4 5" id="KW-0975">Bacterial flagellum</keyword>
<dbReference type="PANTHER" id="PTHR30288">
    <property type="entry name" value="FLAGELLAR CAP/ASSEMBLY PROTEIN FLID"/>
    <property type="match status" value="1"/>
</dbReference>
<feature type="coiled-coil region" evidence="5">
    <location>
        <begin position="379"/>
        <end position="406"/>
    </location>
</feature>
<evidence type="ECO:0000256" key="4">
    <source>
        <dbReference type="ARBA" id="ARBA00023143"/>
    </source>
</evidence>
<dbReference type="InterPro" id="IPR010809">
    <property type="entry name" value="FliD_C"/>
</dbReference>
<dbReference type="PANTHER" id="PTHR30288:SF0">
    <property type="entry name" value="FLAGELLAR HOOK-ASSOCIATED PROTEIN 2"/>
    <property type="match status" value="1"/>
</dbReference>
<comment type="function">
    <text evidence="5">Required for morphogenesis and for the elongation of the flagellar filament by facilitating polymerization of the flagellin monomers at the tip of growing filament. Forms a capping structure, which prevents flagellin subunits (transported through the central channel of the flagellum) from leaking out without polymerization at the distal end.</text>
</comment>
<comment type="subcellular location">
    <subcellularLocation>
        <location evidence="5">Secreted</location>
    </subcellularLocation>
    <subcellularLocation>
        <location evidence="5">Bacterial flagellum</location>
    </subcellularLocation>
</comment>
<dbReference type="AlphaFoldDB" id="A0A7V6CDQ6"/>
<gene>
    <name evidence="8" type="ORF">ENM15_02980</name>
</gene>
<dbReference type="GO" id="GO:0071973">
    <property type="term" value="P:bacterial-type flagellum-dependent cell motility"/>
    <property type="evidence" value="ECO:0007669"/>
    <property type="project" value="TreeGrafter"/>
</dbReference>
<feature type="domain" description="Flagellar hook-associated protein 2 N-terminal" evidence="6">
    <location>
        <begin position="13"/>
        <end position="106"/>
    </location>
</feature>
<name>A0A7V6CDQ6_9BACT</name>
<dbReference type="GO" id="GO:0007155">
    <property type="term" value="P:cell adhesion"/>
    <property type="evidence" value="ECO:0007669"/>
    <property type="project" value="InterPro"/>
</dbReference>
<dbReference type="Pfam" id="PF02465">
    <property type="entry name" value="FliD_N"/>
    <property type="match status" value="1"/>
</dbReference>
<evidence type="ECO:0000256" key="2">
    <source>
        <dbReference type="ARBA" id="ARBA00011255"/>
    </source>
</evidence>
<keyword evidence="3 5" id="KW-0175">Coiled coil</keyword>
<dbReference type="InterPro" id="IPR010810">
    <property type="entry name" value="Flagellin_hook_IN_motif"/>
</dbReference>
<comment type="caution">
    <text evidence="8">The sequence shown here is derived from an EMBL/GenBank/DDBJ whole genome shotgun (WGS) entry which is preliminary data.</text>
</comment>
<evidence type="ECO:0000256" key="5">
    <source>
        <dbReference type="RuleBase" id="RU362066"/>
    </source>
</evidence>
<reference evidence="8" key="1">
    <citation type="journal article" date="2020" name="mSystems">
        <title>Genome- and Community-Level Interaction Insights into Carbon Utilization and Element Cycling Functions of Hydrothermarchaeota in Hydrothermal Sediment.</title>
        <authorList>
            <person name="Zhou Z."/>
            <person name="Liu Y."/>
            <person name="Xu W."/>
            <person name="Pan J."/>
            <person name="Luo Z.H."/>
            <person name="Li M."/>
        </authorList>
    </citation>
    <scope>NUCLEOTIDE SEQUENCE [LARGE SCALE GENOMIC DNA]</scope>
    <source>
        <strain evidence="8">SpSt-106</strain>
    </source>
</reference>
<dbReference type="GO" id="GO:0005576">
    <property type="term" value="C:extracellular region"/>
    <property type="evidence" value="ECO:0007669"/>
    <property type="project" value="UniProtKB-SubCell"/>
</dbReference>
<dbReference type="EMBL" id="DRWR01000053">
    <property type="protein sequence ID" value="HHQ15766.1"/>
    <property type="molecule type" value="Genomic_DNA"/>
</dbReference>
<feature type="coiled-coil region" evidence="5">
    <location>
        <begin position="23"/>
        <end position="50"/>
    </location>
</feature>
<protein>
    <recommendedName>
        <fullName evidence="5">Flagellar hook-associated protein 2</fullName>
        <shortName evidence="5">HAP2</shortName>
    </recommendedName>
    <alternativeName>
        <fullName evidence="5">Flagellar cap protein</fullName>
    </alternativeName>
</protein>
<feature type="domain" description="Flagellar hook-associated protein 2 C-terminal" evidence="7">
    <location>
        <begin position="219"/>
        <end position="413"/>
    </location>
</feature>
<dbReference type="GO" id="GO:0009424">
    <property type="term" value="C:bacterial-type flagellum hook"/>
    <property type="evidence" value="ECO:0007669"/>
    <property type="project" value="UniProtKB-UniRule"/>
</dbReference>
<dbReference type="Pfam" id="PF07196">
    <property type="entry name" value="Flagellin_IN"/>
    <property type="match status" value="1"/>
</dbReference>
<organism evidence="8">
    <name type="scientific">Thermodesulfobacterium geofontis</name>
    <dbReference type="NCBI Taxonomy" id="1295609"/>
    <lineage>
        <taxon>Bacteria</taxon>
        <taxon>Pseudomonadati</taxon>
        <taxon>Thermodesulfobacteriota</taxon>
        <taxon>Thermodesulfobacteria</taxon>
        <taxon>Thermodesulfobacteriales</taxon>
        <taxon>Thermodesulfobacteriaceae</taxon>
        <taxon>Thermodesulfobacterium</taxon>
    </lineage>
</organism>
<dbReference type="Pfam" id="PF07195">
    <property type="entry name" value="FliD_C"/>
    <property type="match status" value="1"/>
</dbReference>
<dbReference type="InterPro" id="IPR003481">
    <property type="entry name" value="FliD_N"/>
</dbReference>
<keyword evidence="5" id="KW-0964">Secreted</keyword>
<sequence>MADLYMSNITGLLDVDSIVQGLLQAKARNIQALQNKRATLQAQASSLSNLLGALNELNNFVGTINVSNLFKGKKVTVGDKNILSAVAQSETPNINIRNLTVSKLSQEEIRISQAGTEDLNSTLDPATFTLRYFTSSETYEEREINFSGGTLRDLVNAINSAQQKVEASILFDGTSYKLMLSEKDVANSSKETTTNNAVIEISSGNLPTQLGALETLQTAQNAEIKIGSNTFTSSSNTFNNIISGLTLTVYNPGTTYLSVEDDYSQVSSTLNSLLEKINSLIELINSQTSKGGIFQGNAVITQIKPQIFSLMKPLTNLGIINLDDKGKYSLNTDSLNTLIKENLNTLQSAITQVKSGFSSALEDLISVVNRYKSIQDRQIDSINQKIETLQKTLKKEEEKLRLEFSKIEALMYHNERLRLRLESLAKPISEILED</sequence>
<comment type="subunit">
    <text evidence="2 5">Homopentamer.</text>
</comment>
<proteinExistence type="inferred from homology"/>
<dbReference type="GO" id="GO:0009421">
    <property type="term" value="C:bacterial-type flagellum filament cap"/>
    <property type="evidence" value="ECO:0007669"/>
    <property type="project" value="InterPro"/>
</dbReference>
<evidence type="ECO:0000259" key="6">
    <source>
        <dbReference type="Pfam" id="PF02465"/>
    </source>
</evidence>
<comment type="similarity">
    <text evidence="1 5">Belongs to the FliD family.</text>
</comment>
<evidence type="ECO:0000256" key="3">
    <source>
        <dbReference type="ARBA" id="ARBA00023054"/>
    </source>
</evidence>
<dbReference type="InterPro" id="IPR040026">
    <property type="entry name" value="FliD"/>
</dbReference>
<evidence type="ECO:0000256" key="1">
    <source>
        <dbReference type="ARBA" id="ARBA00009764"/>
    </source>
</evidence>
<evidence type="ECO:0000259" key="7">
    <source>
        <dbReference type="Pfam" id="PF07195"/>
    </source>
</evidence>